<reference evidence="1" key="2">
    <citation type="submission" date="2021-02" db="EMBL/GenBank/DDBJ databases">
        <authorList>
            <person name="Kimball J.A."/>
            <person name="Haas M.W."/>
            <person name="Macchietto M."/>
            <person name="Kono T."/>
            <person name="Duquette J."/>
            <person name="Shao M."/>
        </authorList>
    </citation>
    <scope>NUCLEOTIDE SEQUENCE</scope>
    <source>
        <tissue evidence="1">Fresh leaf tissue</tissue>
    </source>
</reference>
<protein>
    <submittedName>
        <fullName evidence="1">Uncharacterized protein</fullName>
    </submittedName>
</protein>
<sequence>MFLKDFHLGPTYQWLRVKHDVVTNANAQRLAGFEGNYFTRPSGQSGTSDLIKSNVVLATLEEALKAKRVESVMVADETIKEVSNMLEHFGMSYPLATIMVDEPLARCLKFIRATTKMGESTMVTYGEDSGRVIAQGVLHHIKDVDNNI</sequence>
<name>A0A8J5SAP1_ZIZPA</name>
<dbReference type="AlphaFoldDB" id="A0A8J5SAP1"/>
<accession>A0A8J5SAP1</accession>
<evidence type="ECO:0000313" key="2">
    <source>
        <dbReference type="Proteomes" id="UP000729402"/>
    </source>
</evidence>
<dbReference type="Proteomes" id="UP000729402">
    <property type="component" value="Unassembled WGS sequence"/>
</dbReference>
<comment type="caution">
    <text evidence="1">The sequence shown here is derived from an EMBL/GenBank/DDBJ whole genome shotgun (WGS) entry which is preliminary data.</text>
</comment>
<reference evidence="1" key="1">
    <citation type="journal article" date="2021" name="bioRxiv">
        <title>Whole Genome Assembly and Annotation of Northern Wild Rice, Zizania palustris L., Supports a Whole Genome Duplication in the Zizania Genus.</title>
        <authorList>
            <person name="Haas M."/>
            <person name="Kono T."/>
            <person name="Macchietto M."/>
            <person name="Millas R."/>
            <person name="McGilp L."/>
            <person name="Shao M."/>
            <person name="Duquette J."/>
            <person name="Hirsch C.N."/>
            <person name="Kimball J."/>
        </authorList>
    </citation>
    <scope>NUCLEOTIDE SEQUENCE</scope>
    <source>
        <tissue evidence="1">Fresh leaf tissue</tissue>
    </source>
</reference>
<dbReference type="EMBL" id="JAAALK010000288">
    <property type="protein sequence ID" value="KAG8052194.1"/>
    <property type="molecule type" value="Genomic_DNA"/>
</dbReference>
<organism evidence="1 2">
    <name type="scientific">Zizania palustris</name>
    <name type="common">Northern wild rice</name>
    <dbReference type="NCBI Taxonomy" id="103762"/>
    <lineage>
        <taxon>Eukaryota</taxon>
        <taxon>Viridiplantae</taxon>
        <taxon>Streptophyta</taxon>
        <taxon>Embryophyta</taxon>
        <taxon>Tracheophyta</taxon>
        <taxon>Spermatophyta</taxon>
        <taxon>Magnoliopsida</taxon>
        <taxon>Liliopsida</taxon>
        <taxon>Poales</taxon>
        <taxon>Poaceae</taxon>
        <taxon>BOP clade</taxon>
        <taxon>Oryzoideae</taxon>
        <taxon>Oryzeae</taxon>
        <taxon>Zizaniinae</taxon>
        <taxon>Zizania</taxon>
    </lineage>
</organism>
<gene>
    <name evidence="1" type="ORF">GUJ93_ZPchr0001g29508</name>
</gene>
<proteinExistence type="predicted"/>
<keyword evidence="2" id="KW-1185">Reference proteome</keyword>
<evidence type="ECO:0000313" key="1">
    <source>
        <dbReference type="EMBL" id="KAG8052194.1"/>
    </source>
</evidence>